<name>A0A2U3LBZ2_9BACT</name>
<evidence type="ECO:0000313" key="3">
    <source>
        <dbReference type="Proteomes" id="UP000238701"/>
    </source>
</evidence>
<dbReference type="InterPro" id="IPR006328">
    <property type="entry name" value="2-HAD"/>
</dbReference>
<dbReference type="EC" id="3.8.1.2" evidence="2"/>
<dbReference type="PANTHER" id="PTHR43316">
    <property type="entry name" value="HYDROLASE, HALOACID DELAHOGENASE-RELATED"/>
    <property type="match status" value="1"/>
</dbReference>
<evidence type="ECO:0000256" key="1">
    <source>
        <dbReference type="ARBA" id="ARBA00022801"/>
    </source>
</evidence>
<dbReference type="InterPro" id="IPR006439">
    <property type="entry name" value="HAD-SF_hydro_IA"/>
</dbReference>
<evidence type="ECO:0000313" key="2">
    <source>
        <dbReference type="EMBL" id="SPF49455.1"/>
    </source>
</evidence>
<accession>A0A2U3LBZ2</accession>
<dbReference type="GO" id="GO:0018784">
    <property type="term" value="F:(S)-2-haloacid dehalogenase activity"/>
    <property type="evidence" value="ECO:0007669"/>
    <property type="project" value="UniProtKB-EC"/>
</dbReference>
<reference evidence="3" key="1">
    <citation type="submission" date="2018-02" db="EMBL/GenBank/DDBJ databases">
        <authorList>
            <person name="Hausmann B."/>
        </authorList>
    </citation>
    <scope>NUCLEOTIDE SEQUENCE [LARGE SCALE GENOMIC DNA]</scope>
    <source>
        <strain evidence="3">Peat soil MAG SbA1</strain>
    </source>
</reference>
<dbReference type="SFLD" id="SFLDS00003">
    <property type="entry name" value="Haloacid_Dehalogenase"/>
    <property type="match status" value="1"/>
</dbReference>
<dbReference type="Pfam" id="PF00702">
    <property type="entry name" value="Hydrolase"/>
    <property type="match status" value="1"/>
</dbReference>
<keyword evidence="1 2" id="KW-0378">Hydrolase</keyword>
<dbReference type="AlphaFoldDB" id="A0A2U3LBZ2"/>
<dbReference type="NCBIfam" id="TIGR01493">
    <property type="entry name" value="HAD-SF-IA-v2"/>
    <property type="match status" value="1"/>
</dbReference>
<proteinExistence type="predicted"/>
<dbReference type="PANTHER" id="PTHR43316:SF9">
    <property type="entry name" value="ACID DEHALOGENASE, PUTATIVE (AFU_ORTHOLOGUE AFUA_6G14460)-RELATED"/>
    <property type="match status" value="1"/>
</dbReference>
<organism evidence="2 3">
    <name type="scientific">Candidatus Sulfotelmatobacter kueseliae</name>
    <dbReference type="NCBI Taxonomy" id="2042962"/>
    <lineage>
        <taxon>Bacteria</taxon>
        <taxon>Pseudomonadati</taxon>
        <taxon>Acidobacteriota</taxon>
        <taxon>Terriglobia</taxon>
        <taxon>Terriglobales</taxon>
        <taxon>Candidatus Korobacteraceae</taxon>
        <taxon>Candidatus Sulfotelmatobacter</taxon>
    </lineage>
</organism>
<dbReference type="PRINTS" id="PR00413">
    <property type="entry name" value="HADHALOGNASE"/>
</dbReference>
<protein>
    <submittedName>
        <fullName evidence="2">Haloacid dehalogenase, type II</fullName>
        <ecNumber evidence="2">3.8.1.2</ecNumber>
    </submittedName>
</protein>
<dbReference type="Gene3D" id="3.40.50.1000">
    <property type="entry name" value="HAD superfamily/HAD-like"/>
    <property type="match status" value="1"/>
</dbReference>
<dbReference type="Gene3D" id="1.10.150.750">
    <property type="match status" value="1"/>
</dbReference>
<dbReference type="Proteomes" id="UP000238701">
    <property type="component" value="Unassembled WGS sequence"/>
</dbReference>
<dbReference type="InterPro" id="IPR036412">
    <property type="entry name" value="HAD-like_sf"/>
</dbReference>
<dbReference type="NCBIfam" id="TIGR01428">
    <property type="entry name" value="HAD_type_II"/>
    <property type="match status" value="1"/>
</dbReference>
<dbReference type="EMBL" id="OMOD01000190">
    <property type="protein sequence ID" value="SPF49455.1"/>
    <property type="molecule type" value="Genomic_DNA"/>
</dbReference>
<dbReference type="OrthoDB" id="264363at2"/>
<dbReference type="SFLD" id="SFLDG01129">
    <property type="entry name" value="C1.5:_HAD__Beta-PGM__Phosphata"/>
    <property type="match status" value="1"/>
</dbReference>
<sequence>MLDFNRFEILTFDCYGTLIDWEKGILSALNRILSAHGKKSDKAELLRLYGDFEQREEEGPFRPYRAVLESVAGQFGAQYGFAATAAEMRSLPDSLPNWKPWPDTVAALRRLKTRFRLAILSNVDDDLFAATRPQLGVEFDEVITAQQAQAYKPSLKIFELALSQMKTPAHRVLHVGQSVYHDVVPAQALGLATVWVNRPSSRPGVGAVKAAEARADLIVTSLAELAAAAVEK</sequence>
<dbReference type="InterPro" id="IPR051540">
    <property type="entry name" value="S-2-haloacid_dehalogenase"/>
</dbReference>
<gene>
    <name evidence="2" type="ORF">SBA1_910003</name>
</gene>
<dbReference type="InterPro" id="IPR023214">
    <property type="entry name" value="HAD_sf"/>
</dbReference>
<dbReference type="SUPFAM" id="SSF56784">
    <property type="entry name" value="HAD-like"/>
    <property type="match status" value="1"/>
</dbReference>